<sequence>TYRFLEGSDNNNISEDINELRLDNMKCIIKICDQELTYEQVVLDKNKIPANWFTTPTNAEKVINDK</sequence>
<keyword evidence="2" id="KW-1185">Reference proteome</keyword>
<reference evidence="1" key="1">
    <citation type="submission" date="2021-06" db="EMBL/GenBank/DDBJ databases">
        <authorList>
            <person name="Kallberg Y."/>
            <person name="Tangrot J."/>
            <person name="Rosling A."/>
        </authorList>
    </citation>
    <scope>NUCLEOTIDE SEQUENCE</scope>
    <source>
        <strain evidence="1">MA461A</strain>
    </source>
</reference>
<organism evidence="1 2">
    <name type="scientific">Racocetra persica</name>
    <dbReference type="NCBI Taxonomy" id="160502"/>
    <lineage>
        <taxon>Eukaryota</taxon>
        <taxon>Fungi</taxon>
        <taxon>Fungi incertae sedis</taxon>
        <taxon>Mucoromycota</taxon>
        <taxon>Glomeromycotina</taxon>
        <taxon>Glomeromycetes</taxon>
        <taxon>Diversisporales</taxon>
        <taxon>Gigasporaceae</taxon>
        <taxon>Racocetra</taxon>
    </lineage>
</organism>
<evidence type="ECO:0000313" key="2">
    <source>
        <dbReference type="Proteomes" id="UP000789920"/>
    </source>
</evidence>
<gene>
    <name evidence="1" type="ORF">RPERSI_LOCUS13572</name>
</gene>
<comment type="caution">
    <text evidence="1">The sequence shown here is derived from an EMBL/GenBank/DDBJ whole genome shotgun (WGS) entry which is preliminary data.</text>
</comment>
<protein>
    <submittedName>
        <fullName evidence="1">36565_t:CDS:1</fullName>
    </submittedName>
</protein>
<feature type="non-terminal residue" evidence="1">
    <location>
        <position position="1"/>
    </location>
</feature>
<proteinExistence type="predicted"/>
<name>A0ACA9QHU6_9GLOM</name>
<dbReference type="Proteomes" id="UP000789920">
    <property type="component" value="Unassembled WGS sequence"/>
</dbReference>
<evidence type="ECO:0000313" key="1">
    <source>
        <dbReference type="EMBL" id="CAG8745107.1"/>
    </source>
</evidence>
<accession>A0ACA9QHU6</accession>
<dbReference type="EMBL" id="CAJVQC010030279">
    <property type="protein sequence ID" value="CAG8745107.1"/>
    <property type="molecule type" value="Genomic_DNA"/>
</dbReference>